<keyword evidence="2" id="KW-1185">Reference proteome</keyword>
<evidence type="ECO:0000313" key="2">
    <source>
        <dbReference type="Proteomes" id="UP000831701"/>
    </source>
</evidence>
<reference evidence="1" key="1">
    <citation type="submission" date="2022-04" db="EMBL/GenBank/DDBJ databases">
        <title>Jade perch genome.</title>
        <authorList>
            <person name="Chao B."/>
        </authorList>
    </citation>
    <scope>NUCLEOTIDE SEQUENCE</scope>
    <source>
        <strain evidence="1">CB-2022</strain>
    </source>
</reference>
<evidence type="ECO:0000313" key="1">
    <source>
        <dbReference type="EMBL" id="KAI3353493.1"/>
    </source>
</evidence>
<organism evidence="1 2">
    <name type="scientific">Scortum barcoo</name>
    <name type="common">barcoo grunter</name>
    <dbReference type="NCBI Taxonomy" id="214431"/>
    <lineage>
        <taxon>Eukaryota</taxon>
        <taxon>Metazoa</taxon>
        <taxon>Chordata</taxon>
        <taxon>Craniata</taxon>
        <taxon>Vertebrata</taxon>
        <taxon>Euteleostomi</taxon>
        <taxon>Actinopterygii</taxon>
        <taxon>Neopterygii</taxon>
        <taxon>Teleostei</taxon>
        <taxon>Neoteleostei</taxon>
        <taxon>Acanthomorphata</taxon>
        <taxon>Eupercaria</taxon>
        <taxon>Centrarchiformes</taxon>
        <taxon>Terapontoidei</taxon>
        <taxon>Terapontidae</taxon>
        <taxon>Scortum</taxon>
    </lineage>
</organism>
<comment type="caution">
    <text evidence="1">The sequence shown here is derived from an EMBL/GenBank/DDBJ whole genome shotgun (WGS) entry which is preliminary data.</text>
</comment>
<gene>
    <name evidence="1" type="ORF">L3Q82_019284</name>
</gene>
<name>A0ACB8VD48_9TELE</name>
<proteinExistence type="predicted"/>
<protein>
    <submittedName>
        <fullName evidence="1">Uncharacterized protein</fullName>
    </submittedName>
</protein>
<sequence length="109" mass="12382">MYSSMWYCGCCYVPSGHVQAKISGSIVEMSSFGTTEMRPCCFRMTWLCWFHQTVTFSTHWGSLQPSVKRSGGGSEAMVHCWKEVGFSFWFGSELLPHAKEFLVSCSEVR</sequence>
<accession>A0ACB8VD48</accession>
<dbReference type="EMBL" id="CM041553">
    <property type="protein sequence ID" value="KAI3353493.1"/>
    <property type="molecule type" value="Genomic_DNA"/>
</dbReference>
<feature type="non-terminal residue" evidence="1">
    <location>
        <position position="109"/>
    </location>
</feature>
<dbReference type="Proteomes" id="UP000831701">
    <property type="component" value="Chromosome 23"/>
</dbReference>